<feature type="region of interest" description="Disordered" evidence="1">
    <location>
        <begin position="90"/>
        <end position="110"/>
    </location>
</feature>
<comment type="caution">
    <text evidence="2">The sequence shown here is derived from an EMBL/GenBank/DDBJ whole genome shotgun (WGS) entry which is preliminary data.</text>
</comment>
<accession>A0A016TPQ0</accession>
<evidence type="ECO:0000256" key="1">
    <source>
        <dbReference type="SAM" id="MobiDB-lite"/>
    </source>
</evidence>
<evidence type="ECO:0000313" key="2">
    <source>
        <dbReference type="EMBL" id="EYC04587.1"/>
    </source>
</evidence>
<gene>
    <name evidence="2" type="primary">Acey_s0087.g2098</name>
    <name evidence="2" type="ORF">Y032_0087g2098</name>
</gene>
<dbReference type="OrthoDB" id="5864078at2759"/>
<dbReference type="Proteomes" id="UP000024635">
    <property type="component" value="Unassembled WGS sequence"/>
</dbReference>
<keyword evidence="3" id="KW-1185">Reference proteome</keyword>
<name>A0A016TPQ0_9BILA</name>
<proteinExistence type="predicted"/>
<evidence type="ECO:0000313" key="3">
    <source>
        <dbReference type="Proteomes" id="UP000024635"/>
    </source>
</evidence>
<reference evidence="3" key="1">
    <citation type="journal article" date="2015" name="Nat. Genet.">
        <title>The genome and transcriptome of the zoonotic hookworm Ancylostoma ceylanicum identify infection-specific gene families.</title>
        <authorList>
            <person name="Schwarz E.M."/>
            <person name="Hu Y."/>
            <person name="Antoshechkin I."/>
            <person name="Miller M.M."/>
            <person name="Sternberg P.W."/>
            <person name="Aroian R.V."/>
        </authorList>
    </citation>
    <scope>NUCLEOTIDE SEQUENCE</scope>
    <source>
        <strain evidence="3">HY135</strain>
    </source>
</reference>
<dbReference type="AlphaFoldDB" id="A0A016TPQ0"/>
<protein>
    <submittedName>
        <fullName evidence="2">Uncharacterized protein</fullName>
    </submittedName>
</protein>
<sequence length="110" mass="11940">MRSPLCLCPKGRARSRPCLRTFVVDCTVGVEYDGPLRPRKARGLTAPLEQESPKGNKLLGSMDEFGYADTEGGDEYETPVADTVYTTRWSTDHGSGLNVSPDPSSVSFLA</sequence>
<organism evidence="2 3">
    <name type="scientific">Ancylostoma ceylanicum</name>
    <dbReference type="NCBI Taxonomy" id="53326"/>
    <lineage>
        <taxon>Eukaryota</taxon>
        <taxon>Metazoa</taxon>
        <taxon>Ecdysozoa</taxon>
        <taxon>Nematoda</taxon>
        <taxon>Chromadorea</taxon>
        <taxon>Rhabditida</taxon>
        <taxon>Rhabditina</taxon>
        <taxon>Rhabditomorpha</taxon>
        <taxon>Strongyloidea</taxon>
        <taxon>Ancylostomatidae</taxon>
        <taxon>Ancylostomatinae</taxon>
        <taxon>Ancylostoma</taxon>
    </lineage>
</organism>
<dbReference type="EMBL" id="JARK01001423">
    <property type="protein sequence ID" value="EYC04587.1"/>
    <property type="molecule type" value="Genomic_DNA"/>
</dbReference>
<feature type="region of interest" description="Disordered" evidence="1">
    <location>
        <begin position="37"/>
        <end position="78"/>
    </location>
</feature>